<dbReference type="InterPro" id="IPR029055">
    <property type="entry name" value="Ntn_hydrolases_N"/>
</dbReference>
<dbReference type="Proteomes" id="UP000656804">
    <property type="component" value="Unassembled WGS sequence"/>
</dbReference>
<evidence type="ECO:0000313" key="6">
    <source>
        <dbReference type="EMBL" id="MBF4162409.1"/>
    </source>
</evidence>
<comment type="caution">
    <text evidence="6">The sequence shown here is derived from an EMBL/GenBank/DDBJ whole genome shotgun (WGS) entry which is preliminary data.</text>
</comment>
<dbReference type="Gene3D" id="3.60.20.10">
    <property type="entry name" value="Glutamine Phosphoribosylpyrophosphate, subunit 1, domain 1"/>
    <property type="match status" value="1"/>
</dbReference>
<evidence type="ECO:0000256" key="1">
    <source>
        <dbReference type="ARBA" id="ARBA00001031"/>
    </source>
</evidence>
<keyword evidence="3" id="KW-0808">Transferase</keyword>
<dbReference type="AlphaFoldDB" id="A0A930V398"/>
<dbReference type="Pfam" id="PF13522">
    <property type="entry name" value="GATase_6"/>
    <property type="match status" value="1"/>
</dbReference>
<dbReference type="RefSeq" id="WP_194503667.1">
    <property type="nucleotide sequence ID" value="NZ_JADIVZ010000005.1"/>
</dbReference>
<organism evidence="6 7">
    <name type="scientific">Nocardioides acrostichi</name>
    <dbReference type="NCBI Taxonomy" id="2784339"/>
    <lineage>
        <taxon>Bacteria</taxon>
        <taxon>Bacillati</taxon>
        <taxon>Actinomycetota</taxon>
        <taxon>Actinomycetes</taxon>
        <taxon>Propionibacteriales</taxon>
        <taxon>Nocardioidaceae</taxon>
        <taxon>Nocardioides</taxon>
    </lineage>
</organism>
<keyword evidence="7" id="KW-1185">Reference proteome</keyword>
<evidence type="ECO:0000256" key="2">
    <source>
        <dbReference type="ARBA" id="ARBA00012916"/>
    </source>
</evidence>
<dbReference type="InterPro" id="IPR017932">
    <property type="entry name" value="GATase_2_dom"/>
</dbReference>
<evidence type="ECO:0000259" key="5">
    <source>
        <dbReference type="PROSITE" id="PS51278"/>
    </source>
</evidence>
<dbReference type="GO" id="GO:0004360">
    <property type="term" value="F:glutamine-fructose-6-phosphate transaminase (isomerizing) activity"/>
    <property type="evidence" value="ECO:0007669"/>
    <property type="project" value="UniProtKB-EC"/>
</dbReference>
<evidence type="ECO:0000256" key="3">
    <source>
        <dbReference type="ARBA" id="ARBA00022679"/>
    </source>
</evidence>
<dbReference type="PANTHER" id="PTHR10937">
    <property type="entry name" value="GLUCOSAMINE--FRUCTOSE-6-PHOSPHATE AMINOTRANSFERASE, ISOMERIZING"/>
    <property type="match status" value="1"/>
</dbReference>
<keyword evidence="4 6" id="KW-0315">Glutamine amidotransferase</keyword>
<dbReference type="EC" id="2.6.1.16" evidence="2"/>
<dbReference type="EMBL" id="JADIVZ010000005">
    <property type="protein sequence ID" value="MBF4162409.1"/>
    <property type="molecule type" value="Genomic_DNA"/>
</dbReference>
<evidence type="ECO:0000256" key="4">
    <source>
        <dbReference type="ARBA" id="ARBA00022962"/>
    </source>
</evidence>
<gene>
    <name evidence="6" type="ORF">ISG29_11970</name>
</gene>
<comment type="catalytic activity">
    <reaction evidence="1">
        <text>D-fructose 6-phosphate + L-glutamine = D-glucosamine 6-phosphate + L-glutamate</text>
        <dbReference type="Rhea" id="RHEA:13237"/>
        <dbReference type="ChEBI" id="CHEBI:29985"/>
        <dbReference type="ChEBI" id="CHEBI:58359"/>
        <dbReference type="ChEBI" id="CHEBI:58725"/>
        <dbReference type="ChEBI" id="CHEBI:61527"/>
        <dbReference type="EC" id="2.6.1.16"/>
    </reaction>
</comment>
<feature type="domain" description="Glutamine amidotransferase type-2" evidence="5">
    <location>
        <begin position="2"/>
        <end position="313"/>
    </location>
</feature>
<sequence>MCGIVGLHLRDPGLYPRLGELLTGMLCEMSERGADSAGVAVYGDPTWTPPGRVAVSFLTHPDHQDPATGGLASVVAAPDAATILGTELGEPVAVNAAGPTLVAHVPAATGTQALRDAVRTCWPGALIAGFGEHVAVLKGVGHPQQLAQAYGLPGAQGWQGVGHTRMATESAVTPGGCHPYAVGPDQCLVHNGSFSNHATIRRDLRATGHAFDSANDTEVGARFVADRLAAGYDVETALKELTTTFDGFYTLLVSNADSFAVVRDAIACKPAVIAEHPRWVAMASEYRALVGLPGIEEARLYEPEPERIYAWTR</sequence>
<protein>
    <recommendedName>
        <fullName evidence="2">glutamine--fructose-6-phosphate transaminase (isomerizing)</fullName>
        <ecNumber evidence="2">2.6.1.16</ecNumber>
    </recommendedName>
</protein>
<reference evidence="6" key="1">
    <citation type="submission" date="2020-11" db="EMBL/GenBank/DDBJ databases">
        <title>Nocardioides sp. CBS4Y-1, whole genome shotgun sequence.</title>
        <authorList>
            <person name="Tuo L."/>
        </authorList>
    </citation>
    <scope>NUCLEOTIDE SEQUENCE</scope>
    <source>
        <strain evidence="6">CBS4Y-1</strain>
    </source>
</reference>
<dbReference type="PROSITE" id="PS51278">
    <property type="entry name" value="GATASE_TYPE_2"/>
    <property type="match status" value="1"/>
</dbReference>
<name>A0A930V398_9ACTN</name>
<proteinExistence type="predicted"/>
<accession>A0A930V398</accession>
<dbReference type="SUPFAM" id="SSF56235">
    <property type="entry name" value="N-terminal nucleophile aminohydrolases (Ntn hydrolases)"/>
    <property type="match status" value="1"/>
</dbReference>
<evidence type="ECO:0000313" key="7">
    <source>
        <dbReference type="Proteomes" id="UP000656804"/>
    </source>
</evidence>